<evidence type="ECO:0000313" key="3">
    <source>
        <dbReference type="Proteomes" id="UP000464657"/>
    </source>
</evidence>
<organism evidence="2 3">
    <name type="scientific">Kordia antarctica</name>
    <dbReference type="NCBI Taxonomy" id="1218801"/>
    <lineage>
        <taxon>Bacteria</taxon>
        <taxon>Pseudomonadati</taxon>
        <taxon>Bacteroidota</taxon>
        <taxon>Flavobacteriia</taxon>
        <taxon>Flavobacteriales</taxon>
        <taxon>Flavobacteriaceae</taxon>
        <taxon>Kordia</taxon>
    </lineage>
</organism>
<dbReference type="Gene3D" id="1.10.101.10">
    <property type="entry name" value="PGBD-like superfamily/PGBD"/>
    <property type="match status" value="1"/>
</dbReference>
<sequence length="495" mass="56844">MSKLKSLLTLLIILSNYLAISQSLFTFSEEKEKPNASSFEYTNANAFNITLDEIQILDIGKNFGPTWNVIFLEDENQMIYTRSSKNNNGNEIVVRDIKTSRIIAKFKGSTLRAVSPDRNRIFYDNSIYDIKQQKAYKINADIYNHHYWQSGTIAWIDDTKIIAYKNLKGNGVPRPYNEYYFYLDLDDLKIKKMDDQEINRVFPIIQSKKNEHANFYLYLYGKSDIYIQDKATPYSKSILNSPNGYPIRGYWTSKNLEYVVISKYSQRYTNTNELVLYKLKNTIDSNELDLFFTAKSPSQWLDDKFKPVFNQTNGVGVWADVYEAKVNPLNNKVVGPDKSKYRGTMKIVKDLGDNKIGLQVGRHTHDIKSGFVITNFKKDNRNKDSKGAWTTLDNWDYLKGCAIDFTKLSIGIDDMNVLSLHSILNSDPQTKVAKTGMNSPGNESSLFVKETTQAILKFQKLKRLHPTGKIDSATSKELNKVCAISMKMKALKRLN</sequence>
<dbReference type="SUPFAM" id="SSF47090">
    <property type="entry name" value="PGBD-like"/>
    <property type="match status" value="1"/>
</dbReference>
<proteinExistence type="predicted"/>
<dbReference type="AlphaFoldDB" id="A0A7L4ZRK1"/>
<dbReference type="InterPro" id="IPR036366">
    <property type="entry name" value="PGBDSf"/>
</dbReference>
<evidence type="ECO:0000259" key="1">
    <source>
        <dbReference type="Pfam" id="PF01471"/>
    </source>
</evidence>
<dbReference type="Proteomes" id="UP000464657">
    <property type="component" value="Chromosome"/>
</dbReference>
<dbReference type="InterPro" id="IPR036365">
    <property type="entry name" value="PGBD-like_sf"/>
</dbReference>
<dbReference type="RefSeq" id="WP_160131606.1">
    <property type="nucleotide sequence ID" value="NZ_CP019288.1"/>
</dbReference>
<reference evidence="2 3" key="1">
    <citation type="journal article" date="2013" name="Int. J. Syst. Evol. Microbiol.">
        <title>Kordia antarctica sp. nov., isolated from Antarctic seawater.</title>
        <authorList>
            <person name="Baek K."/>
            <person name="Choi A."/>
            <person name="Kang I."/>
            <person name="Lee K."/>
            <person name="Cho J.C."/>
        </authorList>
    </citation>
    <scope>NUCLEOTIDE SEQUENCE [LARGE SCALE GENOMIC DNA]</scope>
    <source>
        <strain evidence="2 3">IMCC3317</strain>
    </source>
</reference>
<evidence type="ECO:0000313" key="2">
    <source>
        <dbReference type="EMBL" id="QHI39100.1"/>
    </source>
</evidence>
<dbReference type="KEGG" id="kan:IMCC3317_45010"/>
<protein>
    <recommendedName>
        <fullName evidence="1">Peptidoglycan binding-like domain-containing protein</fullName>
    </recommendedName>
</protein>
<name>A0A7L4ZRK1_9FLAO</name>
<dbReference type="EMBL" id="CP019288">
    <property type="protein sequence ID" value="QHI39100.1"/>
    <property type="molecule type" value="Genomic_DNA"/>
</dbReference>
<gene>
    <name evidence="2" type="ORF">IMCC3317_45010</name>
</gene>
<dbReference type="SUPFAM" id="SSF82171">
    <property type="entry name" value="DPP6 N-terminal domain-like"/>
    <property type="match status" value="1"/>
</dbReference>
<dbReference type="InterPro" id="IPR002477">
    <property type="entry name" value="Peptidoglycan-bd-like"/>
</dbReference>
<accession>A0A7L4ZRK1</accession>
<keyword evidence="3" id="KW-1185">Reference proteome</keyword>
<feature type="domain" description="Peptidoglycan binding-like" evidence="1">
    <location>
        <begin position="436"/>
        <end position="476"/>
    </location>
</feature>
<dbReference type="Pfam" id="PF01471">
    <property type="entry name" value="PG_binding_1"/>
    <property type="match status" value="1"/>
</dbReference>